<gene>
    <name evidence="1" type="ORF">PRMUPPPA20_17910</name>
</gene>
<evidence type="ECO:0000313" key="1">
    <source>
        <dbReference type="EMBL" id="GJG33682.1"/>
    </source>
</evidence>
<proteinExistence type="predicted"/>
<sequence length="51" mass="5849">MPFISEILLNSVVASAKLHKKSHIITNNEKKKPKSQQKVVILPREVTQKIR</sequence>
<dbReference type="Proteomes" id="UP000887097">
    <property type="component" value="Unassembled WGS sequence"/>
</dbReference>
<evidence type="ECO:0000313" key="2">
    <source>
        <dbReference type="Proteomes" id="UP000887097"/>
    </source>
</evidence>
<organism evidence="1 2">
    <name type="scientific">Xylanibacter ruminicola</name>
    <name type="common">Prevotella ruminicola</name>
    <dbReference type="NCBI Taxonomy" id="839"/>
    <lineage>
        <taxon>Bacteria</taxon>
        <taxon>Pseudomonadati</taxon>
        <taxon>Bacteroidota</taxon>
        <taxon>Bacteroidia</taxon>
        <taxon>Bacteroidales</taxon>
        <taxon>Prevotellaceae</taxon>
        <taxon>Xylanibacter</taxon>
    </lineage>
</organism>
<dbReference type="EMBL" id="BPTT01000001">
    <property type="protein sequence ID" value="GJG33682.1"/>
    <property type="molecule type" value="Genomic_DNA"/>
</dbReference>
<dbReference type="AlphaFoldDB" id="A0AA37I212"/>
<comment type="caution">
    <text evidence="1">The sequence shown here is derived from an EMBL/GenBank/DDBJ whole genome shotgun (WGS) entry which is preliminary data.</text>
</comment>
<reference evidence="1" key="1">
    <citation type="submission" date="2021-08" db="EMBL/GenBank/DDBJ databases">
        <title>Prevotella lacticifex sp. nov., isolated from rumen of cow.</title>
        <authorList>
            <person name="Shinkai T."/>
            <person name="Ikeyama N."/>
            <person name="Kumagai M."/>
            <person name="Ohmori H."/>
            <person name="Sakamoto M."/>
            <person name="Ohkuma M."/>
            <person name="Mitsumori M."/>
        </authorList>
    </citation>
    <scope>NUCLEOTIDE SEQUENCE</scope>
    <source>
        <strain evidence="1">JCM 8259</strain>
    </source>
</reference>
<accession>A0AA37I212</accession>
<protein>
    <submittedName>
        <fullName evidence="1">Uncharacterized protein</fullName>
    </submittedName>
</protein>
<name>A0AA37I212_XYLRU</name>